<dbReference type="InterPro" id="IPR049450">
    <property type="entry name" value="ACOT8-like_C"/>
</dbReference>
<reference evidence="3 4" key="1">
    <citation type="submission" date="2024-07" db="EMBL/GenBank/DDBJ databases">
        <authorList>
            <person name="Ren Q."/>
        </authorList>
    </citation>
    <scope>NUCLEOTIDE SEQUENCE [LARGE SCALE GENOMIC DNA]</scope>
    <source>
        <strain evidence="3 4">REN37</strain>
    </source>
</reference>
<comment type="caution">
    <text evidence="3">The sequence shown here is derived from an EMBL/GenBank/DDBJ whole genome shotgun (WGS) entry which is preliminary data.</text>
</comment>
<evidence type="ECO:0000313" key="4">
    <source>
        <dbReference type="Proteomes" id="UP001562065"/>
    </source>
</evidence>
<protein>
    <submittedName>
        <fullName evidence="3">Acyl-CoA thioesterase</fullName>
    </submittedName>
</protein>
<evidence type="ECO:0000313" key="3">
    <source>
        <dbReference type="EMBL" id="MEY1662225.1"/>
    </source>
</evidence>
<dbReference type="EMBL" id="JBGCUO010000001">
    <property type="protein sequence ID" value="MEY1662225.1"/>
    <property type="molecule type" value="Genomic_DNA"/>
</dbReference>
<sequence length="270" mass="29566">MTRDAVHPFDQAITLAGDPAGARDGDLGKGYANMVGPFGGTIAAALLQAVMEHPQRLGNPIASTVNFAGPIADAPFTVRAEPVRTNRSTQHWNLLLEQGGQIAVTGSVVCATRHDSWSDNERSMPQVAAPETLPMFANPASPVWTRRYDLRFASGQWGLDPVPPSDSQTHVWVRDAEPRPLDFLSLMAMSDVFFPRVFLRKQTFCPAGTITLSTYFHATPDSLAKAGTDYLLGIAQARRFHQGYFDQGAELWSRDGELLVTSSQMVYFKV</sequence>
<dbReference type="SUPFAM" id="SSF54637">
    <property type="entry name" value="Thioesterase/thiol ester dehydrase-isomerase"/>
    <property type="match status" value="2"/>
</dbReference>
<feature type="domain" description="Acyl-CoA thioesterase-like N-terminal HotDog" evidence="1">
    <location>
        <begin position="33"/>
        <end position="110"/>
    </location>
</feature>
<evidence type="ECO:0000259" key="1">
    <source>
        <dbReference type="Pfam" id="PF13622"/>
    </source>
</evidence>
<dbReference type="InterPro" id="IPR042171">
    <property type="entry name" value="Acyl-CoA_hotdog"/>
</dbReference>
<keyword evidence="4" id="KW-1185">Reference proteome</keyword>
<accession>A0ABV4AHC3</accession>
<dbReference type="InterPro" id="IPR049449">
    <property type="entry name" value="TesB_ACOT8-like_N"/>
</dbReference>
<dbReference type="Pfam" id="PF13622">
    <property type="entry name" value="4HBT_3"/>
    <property type="match status" value="1"/>
</dbReference>
<proteinExistence type="predicted"/>
<dbReference type="Pfam" id="PF20789">
    <property type="entry name" value="4HBT_3C"/>
    <property type="match status" value="1"/>
</dbReference>
<gene>
    <name evidence="3" type="ORF">AB5I84_08705</name>
</gene>
<feature type="domain" description="Acyl-CoA thioesterase-like C-terminal" evidence="2">
    <location>
        <begin position="133"/>
        <end position="267"/>
    </location>
</feature>
<dbReference type="Gene3D" id="2.40.160.210">
    <property type="entry name" value="Acyl-CoA thioesterase, double hotdog domain"/>
    <property type="match status" value="1"/>
</dbReference>
<name>A0ABV4AHC3_9GAMM</name>
<evidence type="ECO:0000259" key="2">
    <source>
        <dbReference type="Pfam" id="PF20789"/>
    </source>
</evidence>
<dbReference type="Proteomes" id="UP001562065">
    <property type="component" value="Unassembled WGS sequence"/>
</dbReference>
<dbReference type="RefSeq" id="WP_369455463.1">
    <property type="nucleotide sequence ID" value="NZ_JBGCUO010000001.1"/>
</dbReference>
<dbReference type="InterPro" id="IPR029069">
    <property type="entry name" value="HotDog_dom_sf"/>
</dbReference>
<organism evidence="3 4">
    <name type="scientific">Isoalcanivorax beigongshangi</name>
    <dbReference type="NCBI Taxonomy" id="3238810"/>
    <lineage>
        <taxon>Bacteria</taxon>
        <taxon>Pseudomonadati</taxon>
        <taxon>Pseudomonadota</taxon>
        <taxon>Gammaproteobacteria</taxon>
        <taxon>Oceanospirillales</taxon>
        <taxon>Alcanivoracaceae</taxon>
        <taxon>Isoalcanivorax</taxon>
    </lineage>
</organism>